<evidence type="ECO:0000313" key="2">
    <source>
        <dbReference type="EMBL" id="JAT45597.1"/>
    </source>
</evidence>
<organism evidence="2">
    <name type="scientific">Anthurium amnicola</name>
    <dbReference type="NCBI Taxonomy" id="1678845"/>
    <lineage>
        <taxon>Eukaryota</taxon>
        <taxon>Viridiplantae</taxon>
        <taxon>Streptophyta</taxon>
        <taxon>Embryophyta</taxon>
        <taxon>Tracheophyta</taxon>
        <taxon>Spermatophyta</taxon>
        <taxon>Magnoliopsida</taxon>
        <taxon>Liliopsida</taxon>
        <taxon>Araceae</taxon>
        <taxon>Pothoideae</taxon>
        <taxon>Potheae</taxon>
        <taxon>Anthurium</taxon>
    </lineage>
</organism>
<dbReference type="EMBL" id="GDJX01022339">
    <property type="protein sequence ID" value="JAT45597.1"/>
    <property type="molecule type" value="Transcribed_RNA"/>
</dbReference>
<feature type="signal peptide" evidence="1">
    <location>
        <begin position="1"/>
        <end position="27"/>
    </location>
</feature>
<feature type="non-terminal residue" evidence="2">
    <location>
        <position position="1"/>
    </location>
</feature>
<dbReference type="GO" id="GO:0004866">
    <property type="term" value="F:endopeptidase inhibitor activity"/>
    <property type="evidence" value="ECO:0007669"/>
    <property type="project" value="InterPro"/>
</dbReference>
<reference evidence="2" key="1">
    <citation type="submission" date="2015-07" db="EMBL/GenBank/DDBJ databases">
        <title>Transcriptome Assembly of Anthurium amnicola.</title>
        <authorList>
            <person name="Suzuki J."/>
        </authorList>
    </citation>
    <scope>NUCLEOTIDE SEQUENCE</scope>
</reference>
<dbReference type="InterPro" id="IPR002160">
    <property type="entry name" value="Prot_inh_Kunz-lg"/>
</dbReference>
<protein>
    <submittedName>
        <fullName evidence="2">Trypsin/chymotrypsin inhibitor</fullName>
    </submittedName>
</protein>
<accession>A0A1D1XT79</accession>
<dbReference type="SMART" id="SM00452">
    <property type="entry name" value="STI"/>
    <property type="match status" value="1"/>
</dbReference>
<proteinExistence type="predicted"/>
<dbReference type="InterPro" id="IPR011065">
    <property type="entry name" value="Kunitz_inhibitor_STI-like_sf"/>
</dbReference>
<dbReference type="Pfam" id="PF00197">
    <property type="entry name" value="Kunitz_legume"/>
    <property type="match status" value="1"/>
</dbReference>
<gene>
    <name evidence="2" type="primary">ITC_3</name>
    <name evidence="2" type="ORF">g.89355</name>
</gene>
<dbReference type="PANTHER" id="PTHR33107:SF5">
    <property type="entry name" value="KUNITZ TRYPSIN INHIBITOR 5"/>
    <property type="match status" value="1"/>
</dbReference>
<sequence length="221" mass="24025">PSSKSPHFSRTMEFILLLLSFLLLSSTATSSSSDAVLDWEGNEVRSGQLYYAVSTCTRGCAGGLRMESPEGQRCPLFVAKGRFNDVNGQPLMFFPENKRDDIVRVGSTVYVKFAEPTPCAESTTWRFDNSNNAVVTGGTTSSNMGPHDSRFSLFNTGMGYKIKPCPCSSGRPACLLPCLGDLGVVEGKLQRQLGVNDIPHVFHLMPANTGKTELVTRSESE</sequence>
<dbReference type="SUPFAM" id="SSF50386">
    <property type="entry name" value="STI-like"/>
    <property type="match status" value="1"/>
</dbReference>
<evidence type="ECO:0000256" key="1">
    <source>
        <dbReference type="SAM" id="SignalP"/>
    </source>
</evidence>
<name>A0A1D1XT79_9ARAE</name>
<feature type="chain" id="PRO_5008899692" evidence="1">
    <location>
        <begin position="28"/>
        <end position="221"/>
    </location>
</feature>
<dbReference type="AlphaFoldDB" id="A0A1D1XT79"/>
<dbReference type="PANTHER" id="PTHR33107">
    <property type="entry name" value="KUNITZ TRYPSIN INHIBITOR 2"/>
    <property type="match status" value="1"/>
</dbReference>
<keyword evidence="1" id="KW-0732">Signal</keyword>
<dbReference type="Gene3D" id="2.80.10.50">
    <property type="match status" value="1"/>
</dbReference>